<feature type="chain" id="PRO_5004292502" evidence="2">
    <location>
        <begin position="17"/>
        <end position="789"/>
    </location>
</feature>
<dbReference type="InterPro" id="IPR011990">
    <property type="entry name" value="TPR-like_helical_dom_sf"/>
</dbReference>
<dbReference type="RefSeq" id="WP_011116429.1">
    <property type="nucleotide sequence ID" value="NC_004917.1"/>
</dbReference>
<dbReference type="AlphaFoldDB" id="Q7VFT6"/>
<feature type="repeat" description="TPR" evidence="1">
    <location>
        <begin position="258"/>
        <end position="291"/>
    </location>
</feature>
<dbReference type="STRING" id="235279.HH_1589"/>
<reference evidence="4 5" key="1">
    <citation type="journal article" date="2003" name="Proc. Natl. Acad. Sci. U.S.A.">
        <title>The complete genome sequence of the carcinogenic bacterium Helicobacter hepaticus.</title>
        <authorList>
            <person name="Suerbaum S."/>
            <person name="Josenhans C."/>
            <person name="Sterzenbach T."/>
            <person name="Drescher B."/>
            <person name="Brandt P."/>
            <person name="Bell M."/>
            <person name="Droege M."/>
            <person name="Fartmann B."/>
            <person name="Fischer H.-P."/>
            <person name="Ge Z."/>
            <person name="Hoerster A."/>
            <person name="Holland R."/>
            <person name="Klein K."/>
            <person name="Koenig J."/>
            <person name="Macko L."/>
            <person name="Mendz G.L."/>
            <person name="Nyakatura G."/>
            <person name="Schauer D.B."/>
            <person name="Shen Z."/>
            <person name="Weber J."/>
            <person name="Frosch M."/>
            <person name="Fox J.G."/>
        </authorList>
    </citation>
    <scope>NUCLEOTIDE SEQUENCE [LARGE SCALE GENOMIC DNA]</scope>
    <source>
        <strain evidence="5">ATCC 51449 / 3B1</strain>
    </source>
</reference>
<dbReference type="Pfam" id="PF24323">
    <property type="entry name" value="DUF7494"/>
    <property type="match status" value="1"/>
</dbReference>
<protein>
    <submittedName>
        <fullName evidence="4">Paralysed flagella protein PflA</fullName>
    </submittedName>
</protein>
<evidence type="ECO:0000313" key="4">
    <source>
        <dbReference type="EMBL" id="AAP78186.1"/>
    </source>
</evidence>
<gene>
    <name evidence="4" type="primary">pflA</name>
    <name evidence="4" type="ordered locus">HH_1589</name>
</gene>
<name>Q7VFT6_HELHP</name>
<dbReference type="Proteomes" id="UP000002495">
    <property type="component" value="Chromosome"/>
</dbReference>
<dbReference type="SUPFAM" id="SSF48452">
    <property type="entry name" value="TPR-like"/>
    <property type="match status" value="1"/>
</dbReference>
<keyword evidence="4" id="KW-0966">Cell projection</keyword>
<dbReference type="HOGENOM" id="CLU_019053_0_0_7"/>
<keyword evidence="4" id="KW-0282">Flagellum</keyword>
<dbReference type="InterPro" id="IPR055917">
    <property type="entry name" value="DUF7494"/>
</dbReference>
<dbReference type="InterPro" id="IPR019734">
    <property type="entry name" value="TPR_rpt"/>
</dbReference>
<keyword evidence="1" id="KW-0802">TPR repeat</keyword>
<evidence type="ECO:0000256" key="2">
    <source>
        <dbReference type="SAM" id="SignalP"/>
    </source>
</evidence>
<dbReference type="eggNOG" id="COG0457">
    <property type="taxonomic scope" value="Bacteria"/>
</dbReference>
<keyword evidence="5" id="KW-1185">Reference proteome</keyword>
<dbReference type="Pfam" id="PF13174">
    <property type="entry name" value="TPR_6"/>
    <property type="match status" value="1"/>
</dbReference>
<evidence type="ECO:0000256" key="1">
    <source>
        <dbReference type="PROSITE-ProRule" id="PRU00339"/>
    </source>
</evidence>
<sequence>MRRFMVALAFFLPFYAAGLDVTINYGKEAKEHFSVLNIIHKEPLSCSENKNTQDEVTYIVCTLERTPVASFSPTETLFFRFWSRVIDGRFYLYVEPKHKIKLFATPSDLKKHNLITKEQPSKSLSWQIIGYKNEIPFLNDYTNQDKPRGLNFPIKIIKNKELFFNDIDINRGPLYYDEGEDFVTYSQIKTLMNNQNYIEAVKLIDETLIGYPKTIFAKDLLLFRLRALESFDSVENSDMIVDMGTKWIKKYPTDANVPEVLYYLGNAYADMRIPQEAKYYFDRTISEYPNSRYMPLAKMALAKNFNTGADANIASKLFAQAYQEAKDLDSASAVAIEWSKFRLHNHDKEQAKKLLETMVKVNPSYIIRYPIKNYEFLKFLAEEQLYLIAAELGEYLYNNLLNDDISKEDLLDNVSLWYQAANATQDAHRINKIFLQEFEHRPKTEEIKERDDKLLFALAEDESADAKIEKYDYIIENYANTPEQEKALELKAQTLFDEGKYQEVLALKDILKDNALIAQTYAELLHKSLKDNDCKQATSYYLKYPQASLQPQEKMPLFDCLYSLALNKEAAQVSANMAQESNELALKLEWLYRDTLNFAKLGDSKSTALAGRDALELAKNLKNTKYYDVAFILFDALTNLNDKEGALKTYAFLKEYQKDSPQMFAVNLSLLKNAESEKDELGIEIYAKDILRLQGLTQNTADSPYVDFALAQSYIRTQRADEAISVLDNLLKKDINNDNKQKALYLKGSLLKTLQKDAQSTFEQCTAIPYEGAWKNLCVQALDILKGNP</sequence>
<proteinExistence type="predicted"/>
<keyword evidence="4" id="KW-0969">Cilium</keyword>
<accession>Q7VFT6</accession>
<evidence type="ECO:0000313" key="5">
    <source>
        <dbReference type="Proteomes" id="UP000002495"/>
    </source>
</evidence>
<keyword evidence="2" id="KW-0732">Signal</keyword>
<organism evidence="4 5">
    <name type="scientific">Helicobacter hepaticus (strain ATCC 51449 / 3B1)</name>
    <dbReference type="NCBI Taxonomy" id="235279"/>
    <lineage>
        <taxon>Bacteria</taxon>
        <taxon>Pseudomonadati</taxon>
        <taxon>Campylobacterota</taxon>
        <taxon>Epsilonproteobacteria</taxon>
        <taxon>Campylobacterales</taxon>
        <taxon>Helicobacteraceae</taxon>
        <taxon>Helicobacter</taxon>
    </lineage>
</organism>
<dbReference type="Gene3D" id="1.25.40.10">
    <property type="entry name" value="Tetratricopeptide repeat domain"/>
    <property type="match status" value="2"/>
</dbReference>
<dbReference type="EMBL" id="AE017125">
    <property type="protein sequence ID" value="AAP78186.1"/>
    <property type="molecule type" value="Genomic_DNA"/>
</dbReference>
<evidence type="ECO:0000259" key="3">
    <source>
        <dbReference type="Pfam" id="PF24323"/>
    </source>
</evidence>
<dbReference type="KEGG" id="hhe:HH_1589"/>
<feature type="signal peptide" evidence="2">
    <location>
        <begin position="1"/>
        <end position="16"/>
    </location>
</feature>
<feature type="domain" description="DUF7494" evidence="3">
    <location>
        <begin position="19"/>
        <end position="135"/>
    </location>
</feature>
<dbReference type="PROSITE" id="PS50005">
    <property type="entry name" value="TPR"/>
    <property type="match status" value="1"/>
</dbReference>